<keyword evidence="4" id="KW-1185">Reference proteome</keyword>
<comment type="similarity">
    <text evidence="1">Belongs to the UPF0045 family.</text>
</comment>
<accession>A6TLH9</accession>
<dbReference type="PANTHER" id="PTHR33777:SF1">
    <property type="entry name" value="UPF0045 PROTEIN ECM15"/>
    <property type="match status" value="1"/>
</dbReference>
<protein>
    <recommendedName>
        <fullName evidence="2">Thiamine-binding protein domain-containing protein</fullName>
    </recommendedName>
</protein>
<evidence type="ECO:0000313" key="3">
    <source>
        <dbReference type="EMBL" id="ABR47047.1"/>
    </source>
</evidence>
<organism evidence="3 4">
    <name type="scientific">Alkaliphilus metalliredigens (strain QYMF)</name>
    <dbReference type="NCBI Taxonomy" id="293826"/>
    <lineage>
        <taxon>Bacteria</taxon>
        <taxon>Bacillati</taxon>
        <taxon>Bacillota</taxon>
        <taxon>Clostridia</taxon>
        <taxon>Peptostreptococcales</taxon>
        <taxon>Natronincolaceae</taxon>
        <taxon>Alkaliphilus</taxon>
    </lineage>
</organism>
<dbReference type="InterPro" id="IPR051614">
    <property type="entry name" value="UPF0045_domain"/>
</dbReference>
<proteinExistence type="inferred from homology"/>
<dbReference type="AlphaFoldDB" id="A6TLH9"/>
<dbReference type="EMBL" id="CP000724">
    <property type="protein sequence ID" value="ABR47047.1"/>
    <property type="molecule type" value="Genomic_DNA"/>
</dbReference>
<dbReference type="Proteomes" id="UP000001572">
    <property type="component" value="Chromosome"/>
</dbReference>
<dbReference type="PANTHER" id="PTHR33777">
    <property type="entry name" value="UPF0045 PROTEIN ECM15"/>
    <property type="match status" value="1"/>
</dbReference>
<dbReference type="InterPro" id="IPR029756">
    <property type="entry name" value="MTH1187/YkoF-like"/>
</dbReference>
<gene>
    <name evidence="3" type="ordered locus">Amet_0822</name>
</gene>
<dbReference type="KEGG" id="amt:Amet_0822"/>
<dbReference type="GO" id="GO:0005829">
    <property type="term" value="C:cytosol"/>
    <property type="evidence" value="ECO:0007669"/>
    <property type="project" value="TreeGrafter"/>
</dbReference>
<dbReference type="SUPFAM" id="SSF89957">
    <property type="entry name" value="MTH1187/YkoF-like"/>
    <property type="match status" value="1"/>
</dbReference>
<sequence length="123" mass="13538">MKLYKEGKVDIMDIINVEEKGGKQMAIMEITVVPLGTGSTSISQYVASCHRLLEIEEGIKYQLTPMSTVIEGDIEKLFQVAQKLHQVPAGEGAQRISTSIKIDDRKDKVSTMDGKIASVQSKL</sequence>
<evidence type="ECO:0000313" key="4">
    <source>
        <dbReference type="Proteomes" id="UP000001572"/>
    </source>
</evidence>
<dbReference type="Gene3D" id="3.30.70.930">
    <property type="match status" value="1"/>
</dbReference>
<dbReference type="InterPro" id="IPR002767">
    <property type="entry name" value="Thiamine_BP"/>
</dbReference>
<dbReference type="HOGENOM" id="CLU_137479_3_1_9"/>
<name>A6TLH9_ALKMQ</name>
<evidence type="ECO:0000256" key="1">
    <source>
        <dbReference type="ARBA" id="ARBA00010272"/>
    </source>
</evidence>
<dbReference type="Pfam" id="PF01910">
    <property type="entry name" value="Thiamine_BP"/>
    <property type="match status" value="1"/>
</dbReference>
<dbReference type="RefSeq" id="WP_012062090.1">
    <property type="nucleotide sequence ID" value="NC_009633.1"/>
</dbReference>
<dbReference type="eggNOG" id="COG0011">
    <property type="taxonomic scope" value="Bacteria"/>
</dbReference>
<evidence type="ECO:0000259" key="2">
    <source>
        <dbReference type="Pfam" id="PF01910"/>
    </source>
</evidence>
<reference evidence="4" key="1">
    <citation type="journal article" date="2016" name="Genome Announc.">
        <title>Complete genome sequence of Alkaliphilus metalliredigens strain QYMF, an alkaliphilic and metal-reducing bacterium isolated from borax-contaminated leachate ponds.</title>
        <authorList>
            <person name="Hwang C."/>
            <person name="Copeland A."/>
            <person name="Lucas S."/>
            <person name="Lapidus A."/>
            <person name="Barry K."/>
            <person name="Detter J.C."/>
            <person name="Glavina Del Rio T."/>
            <person name="Hammon N."/>
            <person name="Israni S."/>
            <person name="Dalin E."/>
            <person name="Tice H."/>
            <person name="Pitluck S."/>
            <person name="Chertkov O."/>
            <person name="Brettin T."/>
            <person name="Bruce D."/>
            <person name="Han C."/>
            <person name="Schmutz J."/>
            <person name="Larimer F."/>
            <person name="Land M.L."/>
            <person name="Hauser L."/>
            <person name="Kyrpides N."/>
            <person name="Mikhailova N."/>
            <person name="Ye Q."/>
            <person name="Zhou J."/>
            <person name="Richardson P."/>
            <person name="Fields M.W."/>
        </authorList>
    </citation>
    <scope>NUCLEOTIDE SEQUENCE [LARGE SCALE GENOMIC DNA]</scope>
    <source>
        <strain evidence="4">QYMF</strain>
    </source>
</reference>
<dbReference type="STRING" id="293826.Amet_0822"/>
<feature type="domain" description="Thiamine-binding protein" evidence="2">
    <location>
        <begin position="28"/>
        <end position="120"/>
    </location>
</feature>
<dbReference type="NCBIfam" id="TIGR00106">
    <property type="entry name" value="MTH1187 family thiamine-binding protein"/>
    <property type="match status" value="1"/>
</dbReference>